<dbReference type="VEuPathDB" id="FungiDB:CDV56_108965"/>
<dbReference type="InterPro" id="IPR020472">
    <property type="entry name" value="WD40_PAC1"/>
</dbReference>
<dbReference type="PROSITE" id="PS50082">
    <property type="entry name" value="WD_REPEATS_2"/>
    <property type="match status" value="2"/>
</dbReference>
<dbReference type="PROSITE" id="PS00678">
    <property type="entry name" value="WD_REPEATS_1"/>
    <property type="match status" value="2"/>
</dbReference>
<dbReference type="PROSITE" id="PS50294">
    <property type="entry name" value="WD_REPEATS_REGION"/>
    <property type="match status" value="2"/>
</dbReference>
<dbReference type="AlphaFoldDB" id="A0A397I3D0"/>
<accession>A0A397I3D0</accession>
<evidence type="ECO:0000256" key="1">
    <source>
        <dbReference type="ARBA" id="ARBA00022574"/>
    </source>
</evidence>
<protein>
    <submittedName>
        <fullName evidence="4">Uncharacterized protein</fullName>
    </submittedName>
</protein>
<dbReference type="OrthoDB" id="538223at2759"/>
<dbReference type="EMBL" id="NKHU02000007">
    <property type="protein sequence ID" value="RHZ67350.1"/>
    <property type="molecule type" value="Genomic_DNA"/>
</dbReference>
<dbReference type="PANTHER" id="PTHR44019">
    <property type="entry name" value="WD REPEAT-CONTAINING PROTEIN 55"/>
    <property type="match status" value="1"/>
</dbReference>
<dbReference type="RefSeq" id="XP_026618601.1">
    <property type="nucleotide sequence ID" value="XM_026762584.1"/>
</dbReference>
<sequence length="239" mass="25749">MASDRLASGSNISQIKIWDTVTGRCMQTLEGQGYDYSVESVAFSATGERLASGSWDGVIKIWETASGDCAWRIQGHSHSIKSVAFAESGDDLASGSDDCTIKIWNTATGGCIQTLTIGTSISHLLFDPTSTYLLTEIGRSRVDLLPFPAVTSQARDMTDTRATAPVSDSVVHYTETKVYGYGLSPDHIWIARDGQNFLWLPPEFRPMCSAVQGQMVAIGCQSGRVLIFGFSPDAYAAGN</sequence>
<dbReference type="InterPro" id="IPR001680">
    <property type="entry name" value="WD40_rpt"/>
</dbReference>
<dbReference type="InterPro" id="IPR019775">
    <property type="entry name" value="WD40_repeat_CS"/>
</dbReference>
<gene>
    <name evidence="4" type="ORF">CDV56_108965</name>
</gene>
<evidence type="ECO:0000313" key="5">
    <source>
        <dbReference type="Proteomes" id="UP000215305"/>
    </source>
</evidence>
<evidence type="ECO:0000256" key="2">
    <source>
        <dbReference type="ARBA" id="ARBA00022737"/>
    </source>
</evidence>
<dbReference type="Gene3D" id="2.130.10.10">
    <property type="entry name" value="YVTN repeat-like/Quinoprotein amine dehydrogenase"/>
    <property type="match status" value="1"/>
</dbReference>
<organism evidence="4 5">
    <name type="scientific">Aspergillus thermomutatus</name>
    <name type="common">Neosartorya pseudofischeri</name>
    <dbReference type="NCBI Taxonomy" id="41047"/>
    <lineage>
        <taxon>Eukaryota</taxon>
        <taxon>Fungi</taxon>
        <taxon>Dikarya</taxon>
        <taxon>Ascomycota</taxon>
        <taxon>Pezizomycotina</taxon>
        <taxon>Eurotiomycetes</taxon>
        <taxon>Eurotiomycetidae</taxon>
        <taxon>Eurotiales</taxon>
        <taxon>Aspergillaceae</taxon>
        <taxon>Aspergillus</taxon>
        <taxon>Aspergillus subgen. Fumigati</taxon>
    </lineage>
</organism>
<feature type="repeat" description="WD" evidence="3">
    <location>
        <begin position="73"/>
        <end position="114"/>
    </location>
</feature>
<dbReference type="InterPro" id="IPR015943">
    <property type="entry name" value="WD40/YVTN_repeat-like_dom_sf"/>
</dbReference>
<dbReference type="InterPro" id="IPR036322">
    <property type="entry name" value="WD40_repeat_dom_sf"/>
</dbReference>
<proteinExistence type="predicted"/>
<evidence type="ECO:0000256" key="3">
    <source>
        <dbReference type="PROSITE-ProRule" id="PRU00221"/>
    </source>
</evidence>
<dbReference type="Pfam" id="PF00400">
    <property type="entry name" value="WD40"/>
    <property type="match status" value="2"/>
</dbReference>
<name>A0A397I3D0_ASPTH</name>
<dbReference type="SUPFAM" id="SSF50978">
    <property type="entry name" value="WD40 repeat-like"/>
    <property type="match status" value="1"/>
</dbReference>
<dbReference type="SMART" id="SM00320">
    <property type="entry name" value="WD40"/>
    <property type="match status" value="2"/>
</dbReference>
<keyword evidence="5" id="KW-1185">Reference proteome</keyword>
<dbReference type="PANTHER" id="PTHR44019:SF8">
    <property type="entry name" value="POC1 CENTRIOLAR PROTEIN HOMOLOG"/>
    <property type="match status" value="1"/>
</dbReference>
<comment type="caution">
    <text evidence="4">The sequence shown here is derived from an EMBL/GenBank/DDBJ whole genome shotgun (WGS) entry which is preliminary data.</text>
</comment>
<keyword evidence="2" id="KW-0677">Repeat</keyword>
<evidence type="ECO:0000313" key="4">
    <source>
        <dbReference type="EMBL" id="RHZ67350.1"/>
    </source>
</evidence>
<reference evidence="4" key="1">
    <citation type="submission" date="2018-08" db="EMBL/GenBank/DDBJ databases">
        <title>Draft genome sequence of azole-resistant Aspergillus thermomutatus (Neosartorya pseudofischeri) strain HMR AF 39, isolated from a human nasal aspirate.</title>
        <authorList>
            <person name="Parent-Michaud M."/>
            <person name="Dufresne P.J."/>
            <person name="Fournier E."/>
            <person name="Martineau C."/>
            <person name="Moreira S."/>
            <person name="Perkins V."/>
            <person name="De Repentigny L."/>
            <person name="Dufresne S.F."/>
        </authorList>
    </citation>
    <scope>NUCLEOTIDE SEQUENCE [LARGE SCALE GENOMIC DNA]</scope>
    <source>
        <strain evidence="4">HMR AF 39</strain>
    </source>
</reference>
<dbReference type="GeneID" id="38130939"/>
<keyword evidence="1 3" id="KW-0853">WD repeat</keyword>
<feature type="repeat" description="WD" evidence="3">
    <location>
        <begin position="31"/>
        <end position="72"/>
    </location>
</feature>
<dbReference type="PRINTS" id="PR00320">
    <property type="entry name" value="GPROTEINBRPT"/>
</dbReference>
<dbReference type="Proteomes" id="UP000215305">
    <property type="component" value="Unassembled WGS sequence"/>
</dbReference>
<dbReference type="STRING" id="41047.A0A397I3D0"/>
<dbReference type="InterPro" id="IPR050505">
    <property type="entry name" value="WDR55/POC1"/>
</dbReference>